<dbReference type="PANTHER" id="PTHR48449:SF1">
    <property type="entry name" value="DUF1985 DOMAIN-CONTAINING PROTEIN"/>
    <property type="match status" value="1"/>
</dbReference>
<dbReference type="InterPro" id="IPR038765">
    <property type="entry name" value="Papain-like_cys_pep_sf"/>
</dbReference>
<dbReference type="InterPro" id="IPR003653">
    <property type="entry name" value="Peptidase_C48_C"/>
</dbReference>
<feature type="compositionally biased region" description="Low complexity" evidence="4">
    <location>
        <begin position="486"/>
        <end position="504"/>
    </location>
</feature>
<comment type="similarity">
    <text evidence="1">Belongs to the peptidase C48 family.</text>
</comment>
<dbReference type="GO" id="GO:0008234">
    <property type="term" value="F:cysteine-type peptidase activity"/>
    <property type="evidence" value="ECO:0007669"/>
    <property type="project" value="InterPro"/>
</dbReference>
<dbReference type="Pfam" id="PF02902">
    <property type="entry name" value="Peptidase_C48"/>
    <property type="match status" value="1"/>
</dbReference>
<evidence type="ECO:0000256" key="1">
    <source>
        <dbReference type="ARBA" id="ARBA00005234"/>
    </source>
</evidence>
<evidence type="ECO:0000256" key="4">
    <source>
        <dbReference type="SAM" id="MobiDB-lite"/>
    </source>
</evidence>
<dbReference type="Gene3D" id="3.40.395.10">
    <property type="entry name" value="Adenoviral Proteinase, Chain A"/>
    <property type="match status" value="1"/>
</dbReference>
<organism evidence="6 7">
    <name type="scientific">Brassica carinata</name>
    <name type="common">Ethiopian mustard</name>
    <name type="synonym">Abyssinian cabbage</name>
    <dbReference type="NCBI Taxonomy" id="52824"/>
    <lineage>
        <taxon>Eukaryota</taxon>
        <taxon>Viridiplantae</taxon>
        <taxon>Streptophyta</taxon>
        <taxon>Embryophyta</taxon>
        <taxon>Tracheophyta</taxon>
        <taxon>Spermatophyta</taxon>
        <taxon>Magnoliopsida</taxon>
        <taxon>eudicotyledons</taxon>
        <taxon>Gunneridae</taxon>
        <taxon>Pentapetalae</taxon>
        <taxon>rosids</taxon>
        <taxon>malvids</taxon>
        <taxon>Brassicales</taxon>
        <taxon>Brassicaceae</taxon>
        <taxon>Brassiceae</taxon>
        <taxon>Brassica</taxon>
    </lineage>
</organism>
<accession>A0A8X7VZQ9</accession>
<dbReference type="OrthoDB" id="1060584at2759"/>
<gene>
    <name evidence="6" type="ORF">Bca52824_014366</name>
</gene>
<keyword evidence="7" id="KW-1185">Reference proteome</keyword>
<dbReference type="Pfam" id="PF09331">
    <property type="entry name" value="DUF1985"/>
    <property type="match status" value="1"/>
</dbReference>
<dbReference type="EMBL" id="JAAMPC010000003">
    <property type="protein sequence ID" value="KAG2321153.1"/>
    <property type="molecule type" value="Genomic_DNA"/>
</dbReference>
<keyword evidence="3" id="KW-0378">Hydrolase</keyword>
<comment type="caution">
    <text evidence="6">The sequence shown here is derived from an EMBL/GenBank/DDBJ whole genome shotgun (WGS) entry which is preliminary data.</text>
</comment>
<proteinExistence type="inferred from homology"/>
<sequence length="889" mass="102217">MAYQFPKRILEEGAETQIDKINNTCRRTILETVKGVLKDEYEEVLKDPVFGPILAIVENKLIYSGKIIHSFICKQLKVSKLHELWFLFAKRPLRFSMQEFHAVTGLKFKDEPEIDFINWKDDKGFWSLVLKQNRKINLFSVRDELLKECKEWTYVDRVRLVYLCIIHGFIMAKDWKVSIPQEYIRLVMDFEKLRMYPWGLRAYDELLALIFRAREDLHLKNSYVLDGFSYAFQIWIMEAVPDIGTMVGKKIKKNITKARCRNWKGSGKVSYQDISSLESHFDKGELFPFISNTGNNDVVDDAAFIREDEKKDERVGRIVALMNAKQDWNQFAWEVEALPRNVELSDSEEDVEVEDVTEEPSVIAEEPTVVAEEPIVVTKRGKRKLIDLGVESQKKQLLCQRAAEHNSGVSGDLKTFIEGLFTSSFNSLKELVQKDIQERFDKVHNEMAKLKETMSQVTGPSHTEGKTRASEILGPSQSEGKDQDKSSQSPDPSAAKGKANGKAAESLPPPAVHRSPRPVRKDVQNSEDDMMDFLKNLSQSSNIKVEMETQEYLQDAMGNLSQSSYVKGFDPSQKLNGEEPAECVTPLTSFKPADWRPPTLKDIDLHEDRVNDSDYSLVFVPEDSWAKLIKWSSTSMQLKIGPSMFTSELAARVMGPTEWLLNNEIDAMMYLFTERTSLRRWEPTKVAFMTCMFSNQMKNSFEEFRKDKKKFKVSELLHQYGIGELPAHGRTRLMWDLDVTRMYVPLNVGKHWISMCVNFVSRSIEVFDCEGLKYNKEVEPFAFLIPRIVKAVQSSKNRQQVKVKQYTVSYAPMPYLLNKSSSDCGVYALKHIECHLLGLDFSLVNDSNIREARQKIAYDLWEAANDPVLISRMAQYTPPKTITNPLVEL</sequence>
<reference evidence="6 7" key="1">
    <citation type="submission" date="2020-02" db="EMBL/GenBank/DDBJ databases">
        <authorList>
            <person name="Ma Q."/>
            <person name="Huang Y."/>
            <person name="Song X."/>
            <person name="Pei D."/>
        </authorList>
    </citation>
    <scope>NUCLEOTIDE SEQUENCE [LARGE SCALE GENOMIC DNA]</scope>
    <source>
        <strain evidence="6">Sxm20200214</strain>
        <tissue evidence="6">Leaf</tissue>
    </source>
</reference>
<evidence type="ECO:0000313" key="7">
    <source>
        <dbReference type="Proteomes" id="UP000886595"/>
    </source>
</evidence>
<dbReference type="InterPro" id="IPR015410">
    <property type="entry name" value="DUF1985"/>
</dbReference>
<dbReference type="Proteomes" id="UP000886595">
    <property type="component" value="Unassembled WGS sequence"/>
</dbReference>
<dbReference type="AlphaFoldDB" id="A0A8X7VZQ9"/>
<name>A0A8X7VZQ9_BRACI</name>
<dbReference type="PANTHER" id="PTHR48449">
    <property type="entry name" value="DUF1985 DOMAIN-CONTAINING PROTEIN"/>
    <property type="match status" value="1"/>
</dbReference>
<evidence type="ECO:0000256" key="3">
    <source>
        <dbReference type="ARBA" id="ARBA00022801"/>
    </source>
</evidence>
<evidence type="ECO:0000256" key="2">
    <source>
        <dbReference type="ARBA" id="ARBA00022670"/>
    </source>
</evidence>
<dbReference type="PROSITE" id="PS50600">
    <property type="entry name" value="ULP_PROTEASE"/>
    <property type="match status" value="1"/>
</dbReference>
<protein>
    <recommendedName>
        <fullName evidence="5">Ubiquitin-like protease family profile domain-containing protein</fullName>
    </recommendedName>
</protein>
<evidence type="ECO:0000259" key="5">
    <source>
        <dbReference type="PROSITE" id="PS50600"/>
    </source>
</evidence>
<evidence type="ECO:0000313" key="6">
    <source>
        <dbReference type="EMBL" id="KAG2321153.1"/>
    </source>
</evidence>
<keyword evidence="2" id="KW-0645">Protease</keyword>
<dbReference type="SUPFAM" id="SSF54001">
    <property type="entry name" value="Cysteine proteinases"/>
    <property type="match status" value="1"/>
</dbReference>
<dbReference type="GO" id="GO:0006508">
    <property type="term" value="P:proteolysis"/>
    <property type="evidence" value="ECO:0007669"/>
    <property type="project" value="UniProtKB-KW"/>
</dbReference>
<feature type="domain" description="Ubiquitin-like protease family profile" evidence="5">
    <location>
        <begin position="644"/>
        <end position="835"/>
    </location>
</feature>
<feature type="region of interest" description="Disordered" evidence="4">
    <location>
        <begin position="452"/>
        <end position="522"/>
    </location>
</feature>